<evidence type="ECO:0008006" key="10">
    <source>
        <dbReference type="Google" id="ProtNLM"/>
    </source>
</evidence>
<dbReference type="Pfam" id="PF07980">
    <property type="entry name" value="SusD_RagB"/>
    <property type="match status" value="1"/>
</dbReference>
<evidence type="ECO:0000259" key="7">
    <source>
        <dbReference type="Pfam" id="PF14322"/>
    </source>
</evidence>
<feature type="domain" description="SusD-like N-terminal" evidence="7">
    <location>
        <begin position="114"/>
        <end position="213"/>
    </location>
</feature>
<dbReference type="EMBL" id="JACHCF010000001">
    <property type="protein sequence ID" value="MBB5619451.1"/>
    <property type="molecule type" value="Genomic_DNA"/>
</dbReference>
<dbReference type="AlphaFoldDB" id="A0A7W8YPH7"/>
<evidence type="ECO:0000256" key="3">
    <source>
        <dbReference type="ARBA" id="ARBA00022729"/>
    </source>
</evidence>
<dbReference type="RefSeq" id="WP_183865588.1">
    <property type="nucleotide sequence ID" value="NZ_JACHCF010000001.1"/>
</dbReference>
<comment type="caution">
    <text evidence="8">The sequence shown here is derived from an EMBL/GenBank/DDBJ whole genome shotgun (WGS) entry which is preliminary data.</text>
</comment>
<gene>
    <name evidence="8" type="ORF">HDE69_000487</name>
</gene>
<evidence type="ECO:0000256" key="2">
    <source>
        <dbReference type="ARBA" id="ARBA00006275"/>
    </source>
</evidence>
<dbReference type="Pfam" id="PF14322">
    <property type="entry name" value="SusD-like_3"/>
    <property type="match status" value="1"/>
</dbReference>
<dbReference type="Gene3D" id="1.25.40.390">
    <property type="match status" value="1"/>
</dbReference>
<comment type="subcellular location">
    <subcellularLocation>
        <location evidence="1">Cell outer membrane</location>
    </subcellularLocation>
</comment>
<proteinExistence type="inferred from homology"/>
<reference evidence="8 9" key="1">
    <citation type="submission" date="2020-08" db="EMBL/GenBank/DDBJ databases">
        <title>Genomic Encyclopedia of Type Strains, Phase IV (KMG-V): Genome sequencing to study the core and pangenomes of soil and plant-associated prokaryotes.</title>
        <authorList>
            <person name="Whitman W."/>
        </authorList>
    </citation>
    <scope>NUCLEOTIDE SEQUENCE [LARGE SCALE GENOMIC DNA]</scope>
    <source>
        <strain evidence="8 9">MP7CTX6</strain>
    </source>
</reference>
<feature type="domain" description="RagB/SusD" evidence="6">
    <location>
        <begin position="324"/>
        <end position="641"/>
    </location>
</feature>
<evidence type="ECO:0000259" key="6">
    <source>
        <dbReference type="Pfam" id="PF07980"/>
    </source>
</evidence>
<dbReference type="InterPro" id="IPR012944">
    <property type="entry name" value="SusD_RagB_dom"/>
</dbReference>
<dbReference type="GO" id="GO:0009279">
    <property type="term" value="C:cell outer membrane"/>
    <property type="evidence" value="ECO:0007669"/>
    <property type="project" value="UniProtKB-SubCell"/>
</dbReference>
<dbReference type="Proteomes" id="UP000537718">
    <property type="component" value="Unassembled WGS sequence"/>
</dbReference>
<evidence type="ECO:0000313" key="9">
    <source>
        <dbReference type="Proteomes" id="UP000537718"/>
    </source>
</evidence>
<dbReference type="InterPro" id="IPR011990">
    <property type="entry name" value="TPR-like_helical_dom_sf"/>
</dbReference>
<protein>
    <recommendedName>
        <fullName evidence="10">Outer membrane starch-binding protein</fullName>
    </recommendedName>
</protein>
<name>A0A7W8YPH7_9SPHI</name>
<dbReference type="SUPFAM" id="SSF48452">
    <property type="entry name" value="TPR-like"/>
    <property type="match status" value="1"/>
</dbReference>
<keyword evidence="3" id="KW-0732">Signal</keyword>
<comment type="similarity">
    <text evidence="2">Belongs to the SusD family.</text>
</comment>
<accession>A0A7W8YPH7</accession>
<dbReference type="PROSITE" id="PS51257">
    <property type="entry name" value="PROKAR_LIPOPROTEIN"/>
    <property type="match status" value="1"/>
</dbReference>
<organism evidence="8 9">
    <name type="scientific">Pedobacter cryoconitis</name>
    <dbReference type="NCBI Taxonomy" id="188932"/>
    <lineage>
        <taxon>Bacteria</taxon>
        <taxon>Pseudomonadati</taxon>
        <taxon>Bacteroidota</taxon>
        <taxon>Sphingobacteriia</taxon>
        <taxon>Sphingobacteriales</taxon>
        <taxon>Sphingobacteriaceae</taxon>
        <taxon>Pedobacter</taxon>
    </lineage>
</organism>
<evidence type="ECO:0000256" key="5">
    <source>
        <dbReference type="ARBA" id="ARBA00023237"/>
    </source>
</evidence>
<evidence type="ECO:0000256" key="1">
    <source>
        <dbReference type="ARBA" id="ARBA00004442"/>
    </source>
</evidence>
<keyword evidence="5" id="KW-0998">Cell outer membrane</keyword>
<evidence type="ECO:0000313" key="8">
    <source>
        <dbReference type="EMBL" id="MBB5619451.1"/>
    </source>
</evidence>
<dbReference type="InterPro" id="IPR033985">
    <property type="entry name" value="SusD-like_N"/>
</dbReference>
<keyword evidence="4" id="KW-0472">Membrane</keyword>
<sequence>MKKYYKYICLGFLAISSLSCKKYLDITPDNLGTLDYAFRNRNEAENYLYSCYAYMQRMTDVASNPGFTTSGELIYSNDLDNYLGFNRSGFNMLRGTQTSNDPSLNAWDGSNGSYSMFRSIRICNIMLENIDKPIDLSASEKKRWIAETKFLKAYYHYTLFRMYGPIPLIKDNLAITSTTDEVRVKRSTVDESVNYIVSLLDEAIPDLPAVISNQALELGRVTNLIALAVKAEVLTTAASPLFNGNPDYAGLIDKDGKALFPAAFDPSKWQKAAEAAKAAIVASEAQGVRLYTYSAPATIGKLSDSLKKELDIQNSVTEKWELNPEIIWASNPAFGYQGYSTPRLTPKSAISSFSNPSTFSAPISTQELFYTVNGVPINEDKDWDYAGRNTLKTGDGASRYYIKEGYETIKGHFARESRFYADLAFDGGIWFGNGRINQDDAKNPLYSVQARGSEGLAGPKDRIRLNITGYWPKKLVNYLSIYDDGFQPADFRLPLIRLAGLYLLYAETLNEANGPTAEAFNYIDKVRTRAGLQGVQAAWAAHSRNPGKYSSKEGLRQIIHQERRIELCFEAQSGWDLRRWKELQSVLSTPMQGWNIYDTEAINYYRPTTQFIPVFGLKDYLWPIRSYDLVVNPNLVQNPYW</sequence>
<evidence type="ECO:0000256" key="4">
    <source>
        <dbReference type="ARBA" id="ARBA00023136"/>
    </source>
</evidence>